<gene>
    <name evidence="2" type="ordered locus">Q7C_1164</name>
</gene>
<organism evidence="2 3">
    <name type="scientific">Methylophaga frappieri (strain ATCC BAA-2434 / DSM 25690 / JAM7)</name>
    <dbReference type="NCBI Taxonomy" id="754477"/>
    <lineage>
        <taxon>Bacteria</taxon>
        <taxon>Pseudomonadati</taxon>
        <taxon>Pseudomonadota</taxon>
        <taxon>Gammaproteobacteria</taxon>
        <taxon>Thiotrichales</taxon>
        <taxon>Piscirickettsiaceae</taxon>
        <taxon>Methylophaga</taxon>
    </lineage>
</organism>
<dbReference type="AlphaFoldDB" id="I1YHC6"/>
<feature type="domain" description="NAD-dependent epimerase/dehydratase" evidence="1">
    <location>
        <begin position="70"/>
        <end position="149"/>
    </location>
</feature>
<dbReference type="PATRIC" id="fig|754477.3.peg.1143"/>
<dbReference type="SUPFAM" id="SSF51735">
    <property type="entry name" value="NAD(P)-binding Rossmann-fold domains"/>
    <property type="match status" value="1"/>
</dbReference>
<evidence type="ECO:0000313" key="2">
    <source>
        <dbReference type="EMBL" id="AFJ02319.1"/>
    </source>
</evidence>
<dbReference type="Pfam" id="PF01370">
    <property type="entry name" value="Epimerase"/>
    <property type="match status" value="1"/>
</dbReference>
<dbReference type="STRING" id="754477.Q7C_1164"/>
<dbReference type="HOGENOM" id="CLU_098309_0_0_6"/>
<dbReference type="InterPro" id="IPR036291">
    <property type="entry name" value="NAD(P)-bd_dom_sf"/>
</dbReference>
<protein>
    <submittedName>
        <fullName evidence="2">NDP-hexose 4-ketoreductase UrdR</fullName>
    </submittedName>
</protein>
<name>I1YHC6_METFJ</name>
<dbReference type="EMBL" id="CP003380">
    <property type="protein sequence ID" value="AFJ02319.1"/>
    <property type="molecule type" value="Genomic_DNA"/>
</dbReference>
<keyword evidence="3" id="KW-1185">Reference proteome</keyword>
<dbReference type="Gene3D" id="3.40.50.720">
    <property type="entry name" value="NAD(P)-binding Rossmann-like Domain"/>
    <property type="match status" value="1"/>
</dbReference>
<reference evidence="2 3" key="1">
    <citation type="journal article" date="2012" name="J. Bacteriol.">
        <title>Complete genome sequences of Methylophaga sp. strain JAM1 and Methylophaga sp. strain JAM7.</title>
        <authorList>
            <person name="Villeneuve C."/>
            <person name="Martineau C."/>
            <person name="Mauffrey F."/>
            <person name="Villemur R."/>
        </authorList>
    </citation>
    <scope>NUCLEOTIDE SEQUENCE [LARGE SCALE GENOMIC DNA]</scope>
    <source>
        <strain evidence="2 3">JAM7</strain>
    </source>
</reference>
<dbReference type="eggNOG" id="COG0451">
    <property type="taxonomic scope" value="Bacteria"/>
</dbReference>
<evidence type="ECO:0000259" key="1">
    <source>
        <dbReference type="Pfam" id="PF01370"/>
    </source>
</evidence>
<dbReference type="OrthoDB" id="1247029at2"/>
<dbReference type="KEGG" id="mec:Q7C_1164"/>
<sequence length="245" mass="27556" precursor="true">MIRVIGNGMMANAASALYSTYPVTVFASGVSNSRARAKSAYQREIDLLQKSMSDMSLLVYFSSFLAADGQSHYAVHKRYIEDLIKQNAASYIILRLPQVVGITNNDTLINYLVRTIARKEHLVIQTQAYRSLIDVEDVMRVLQQLINKKHSNITLPVGPCQPISVLDIVKMIETRVASNPSLVLSQAGNTQKADLTYLRQILGDNDPIFAEEYQCAVLEKYVMTLFELACVQNQHVIFEQRAKRP</sequence>
<dbReference type="InterPro" id="IPR001509">
    <property type="entry name" value="Epimerase_deHydtase"/>
</dbReference>
<evidence type="ECO:0000313" key="3">
    <source>
        <dbReference type="Proteomes" id="UP000009145"/>
    </source>
</evidence>
<dbReference type="RefSeq" id="WP_014703739.1">
    <property type="nucleotide sequence ID" value="NC_017856.1"/>
</dbReference>
<accession>I1YHC6</accession>
<dbReference type="Proteomes" id="UP000009145">
    <property type="component" value="Chromosome"/>
</dbReference>
<proteinExistence type="predicted"/>